<evidence type="ECO:0000259" key="1">
    <source>
        <dbReference type="PROSITE" id="PS50206"/>
    </source>
</evidence>
<proteinExistence type="predicted"/>
<gene>
    <name evidence="2" type="ORF">ENT17_10320</name>
</gene>
<sequence>MNPPPEITPLELYSQLQENPNLLILDIREPYEWTRAFLQHPAVLALPMSELAAHGVDALPPQMRELQQPLVILCHHGERSRVVAAWLLAQGWQQVYNLRGGIDAYARQVDGSVGIY</sequence>
<dbReference type="InterPro" id="IPR052204">
    <property type="entry name" value="PpiC/parvulin_rotamase"/>
</dbReference>
<comment type="caution">
    <text evidence="2">The sequence shown here is derived from an EMBL/GenBank/DDBJ whole genome shotgun (WGS) entry which is preliminary data.</text>
</comment>
<dbReference type="InterPro" id="IPR036873">
    <property type="entry name" value="Rhodanese-like_dom_sf"/>
</dbReference>
<dbReference type="PANTHER" id="PTHR43629">
    <property type="entry name" value="PEPTIDYL-PROLYL CIS-TRANS ISOMERASE"/>
    <property type="match status" value="1"/>
</dbReference>
<dbReference type="SUPFAM" id="SSF52821">
    <property type="entry name" value="Rhodanese/Cell cycle control phosphatase"/>
    <property type="match status" value="1"/>
</dbReference>
<dbReference type="Gene3D" id="3.40.250.10">
    <property type="entry name" value="Rhodanese-like domain"/>
    <property type="match status" value="1"/>
</dbReference>
<keyword evidence="2" id="KW-0808">Transferase</keyword>
<dbReference type="InterPro" id="IPR001763">
    <property type="entry name" value="Rhodanese-like_dom"/>
</dbReference>
<dbReference type="EMBL" id="DSXR01000103">
    <property type="protein sequence ID" value="HGS88001.1"/>
    <property type="molecule type" value="Genomic_DNA"/>
</dbReference>
<dbReference type="Pfam" id="PF00581">
    <property type="entry name" value="Rhodanese"/>
    <property type="match status" value="1"/>
</dbReference>
<name>A0A7C4L2S2_9CHLR</name>
<protein>
    <submittedName>
        <fullName evidence="2">Sulfurtransferase</fullName>
    </submittedName>
</protein>
<dbReference type="PROSITE" id="PS50206">
    <property type="entry name" value="RHODANESE_3"/>
    <property type="match status" value="1"/>
</dbReference>
<dbReference type="GO" id="GO:0016740">
    <property type="term" value="F:transferase activity"/>
    <property type="evidence" value="ECO:0007669"/>
    <property type="project" value="UniProtKB-KW"/>
</dbReference>
<dbReference type="AlphaFoldDB" id="A0A7C4L2S2"/>
<dbReference type="PANTHER" id="PTHR43629:SF2">
    <property type="entry name" value="RHODANESE-LIKE_PPIC DOMAIN-CONTAINING PROTEIN 12, CHLOROPLASTIC"/>
    <property type="match status" value="1"/>
</dbReference>
<dbReference type="SMART" id="SM00450">
    <property type="entry name" value="RHOD"/>
    <property type="match status" value="1"/>
</dbReference>
<feature type="domain" description="Rhodanese" evidence="1">
    <location>
        <begin position="18"/>
        <end position="114"/>
    </location>
</feature>
<evidence type="ECO:0000313" key="2">
    <source>
        <dbReference type="EMBL" id="HGS88001.1"/>
    </source>
</evidence>
<reference evidence="2" key="1">
    <citation type="journal article" date="2020" name="mSystems">
        <title>Genome- and Community-Level Interaction Insights into Carbon Utilization and Element Cycling Functions of Hydrothermarchaeota in Hydrothermal Sediment.</title>
        <authorList>
            <person name="Zhou Z."/>
            <person name="Liu Y."/>
            <person name="Xu W."/>
            <person name="Pan J."/>
            <person name="Luo Z.H."/>
            <person name="Li M."/>
        </authorList>
    </citation>
    <scope>NUCLEOTIDE SEQUENCE [LARGE SCALE GENOMIC DNA]</scope>
    <source>
        <strain evidence="2">SpSt-556</strain>
    </source>
</reference>
<organism evidence="2">
    <name type="scientific">Bellilinea caldifistulae</name>
    <dbReference type="NCBI Taxonomy" id="360411"/>
    <lineage>
        <taxon>Bacteria</taxon>
        <taxon>Bacillati</taxon>
        <taxon>Chloroflexota</taxon>
        <taxon>Anaerolineae</taxon>
        <taxon>Anaerolineales</taxon>
        <taxon>Anaerolineaceae</taxon>
        <taxon>Bellilinea</taxon>
    </lineage>
</organism>
<accession>A0A7C4L2S2</accession>